<dbReference type="PANTHER" id="PTHR36573:SF1">
    <property type="entry name" value="INTERMEMBRANE PHOSPHOLIPID TRANSPORT SYSTEM BINDING PROTEIN MLAC"/>
    <property type="match status" value="1"/>
</dbReference>
<dbReference type="InterPro" id="IPR042245">
    <property type="entry name" value="Tgt2/MlaC_sf"/>
</dbReference>
<dbReference type="InterPro" id="IPR008869">
    <property type="entry name" value="MlaC/ttg2D"/>
</dbReference>
<feature type="chain" id="PRO_5024796586" evidence="1">
    <location>
        <begin position="23"/>
        <end position="224"/>
    </location>
</feature>
<accession>A0A5P9NHE6</accession>
<dbReference type="AlphaFoldDB" id="A0A5P9NHE6"/>
<dbReference type="Gene3D" id="3.10.450.710">
    <property type="entry name" value="Tgt2/MlaC"/>
    <property type="match status" value="1"/>
</dbReference>
<evidence type="ECO:0000313" key="3">
    <source>
        <dbReference type="Proteomes" id="UP000326287"/>
    </source>
</evidence>
<sequence length="224" mass="25056">MRFGSQLTSLVVLFLFALAVRAEGQDGAGAHDVVRSTSERIMVVVAEAQEYADEDSERYYAQVQEILDPVIDFRGFARGVMGPYASSERYRSLDEPGRAQLRGQLDRFTEVMRIGLVRTYSKGLLAFGGSRIEVSSPAPDEAQQSKVAVEQLIYTEDSKPYIVIYQMGRDKSGDWKLRNVIIENVNLGEIYRNQFEAAARKQDGNLDAVIESWSAIEVKDDGES</sequence>
<dbReference type="Proteomes" id="UP000326287">
    <property type="component" value="Chromosome"/>
</dbReference>
<dbReference type="RefSeq" id="WP_152661062.1">
    <property type="nucleotide sequence ID" value="NZ_CP036422.1"/>
</dbReference>
<name>A0A5P9NHE6_9GAMM</name>
<dbReference type="PANTHER" id="PTHR36573">
    <property type="entry name" value="INTERMEMBRANE PHOSPHOLIPID TRANSPORT SYSTEM BINDING PROTEIN MLAC"/>
    <property type="match status" value="1"/>
</dbReference>
<evidence type="ECO:0000313" key="2">
    <source>
        <dbReference type="EMBL" id="QFU74955.1"/>
    </source>
</evidence>
<protein>
    <submittedName>
        <fullName evidence="2">ABC transporter substrate-binding protein</fullName>
    </submittedName>
</protein>
<evidence type="ECO:0000256" key="1">
    <source>
        <dbReference type="SAM" id="SignalP"/>
    </source>
</evidence>
<gene>
    <name evidence="2" type="ORF">EY643_04460</name>
</gene>
<dbReference type="EMBL" id="CP036422">
    <property type="protein sequence ID" value="QFU74955.1"/>
    <property type="molecule type" value="Genomic_DNA"/>
</dbReference>
<feature type="signal peptide" evidence="1">
    <location>
        <begin position="1"/>
        <end position="22"/>
    </location>
</feature>
<reference evidence="2 3" key="1">
    <citation type="submission" date="2019-02" db="EMBL/GenBank/DDBJ databases">
        <authorList>
            <person name="Li S.-H."/>
        </authorList>
    </citation>
    <scope>NUCLEOTIDE SEQUENCE [LARGE SCALE GENOMIC DNA]</scope>
    <source>
        <strain evidence="2 3">IMCC14385</strain>
    </source>
</reference>
<keyword evidence="3" id="KW-1185">Reference proteome</keyword>
<dbReference type="Pfam" id="PF05494">
    <property type="entry name" value="MlaC"/>
    <property type="match status" value="1"/>
</dbReference>
<dbReference type="OrthoDB" id="9787053at2"/>
<keyword evidence="1" id="KW-0732">Signal</keyword>
<proteinExistence type="predicted"/>
<organism evidence="2 3">
    <name type="scientific">Halioglobus maricola</name>
    <dbReference type="NCBI Taxonomy" id="2601894"/>
    <lineage>
        <taxon>Bacteria</taxon>
        <taxon>Pseudomonadati</taxon>
        <taxon>Pseudomonadota</taxon>
        <taxon>Gammaproteobacteria</taxon>
        <taxon>Cellvibrionales</taxon>
        <taxon>Halieaceae</taxon>
        <taxon>Halioglobus</taxon>
    </lineage>
</organism>
<dbReference type="KEGG" id="halc:EY643_04460"/>